<evidence type="ECO:0000313" key="2">
    <source>
        <dbReference type="EMBL" id="MCE7010832.1"/>
    </source>
</evidence>
<evidence type="ECO:0000313" key="3">
    <source>
        <dbReference type="Proteomes" id="UP001521150"/>
    </source>
</evidence>
<protein>
    <submittedName>
        <fullName evidence="2">Uncharacterized protein</fullName>
    </submittedName>
</protein>
<feature type="compositionally biased region" description="Polar residues" evidence="1">
    <location>
        <begin position="33"/>
        <end position="44"/>
    </location>
</feature>
<evidence type="ECO:0000256" key="1">
    <source>
        <dbReference type="SAM" id="MobiDB-lite"/>
    </source>
</evidence>
<proteinExistence type="predicted"/>
<dbReference type="EMBL" id="JAJVCN010000004">
    <property type="protein sequence ID" value="MCE7010832.1"/>
    <property type="molecule type" value="Genomic_DNA"/>
</dbReference>
<feature type="region of interest" description="Disordered" evidence="1">
    <location>
        <begin position="1"/>
        <end position="91"/>
    </location>
</feature>
<accession>A0ABS8ZT25</accession>
<reference evidence="2 3" key="1">
    <citation type="submission" date="2021-12" db="EMBL/GenBank/DDBJ databases">
        <title>Genome sequence of Kibdelosporangium philippinense ATCC 49844.</title>
        <authorList>
            <person name="Fedorov E.A."/>
            <person name="Omeragic M."/>
            <person name="Shalygina K.F."/>
            <person name="Maclea K.S."/>
        </authorList>
    </citation>
    <scope>NUCLEOTIDE SEQUENCE [LARGE SCALE GENOMIC DNA]</scope>
    <source>
        <strain evidence="2 3">ATCC 49844</strain>
    </source>
</reference>
<sequence length="587" mass="66538">MPPAPRKPTQKSDGAKADTAETTEEQIEKALVTTDNPAVQSFPGQKTRPDGELIGPGLNEDLDGVTRTLPPEAPPSDTATTVRLARPESGPTPDQNLWTLIRNRTNAISFNNYNRYIDEVLCQNPEATDSLSRNIRRQVGDLSFLGLDGFEVLRAATQFFLMHEVGLIVEDKYNGLTPEYLQKRYDHVMASEGDTSETRRRNRRPLPANWLTEMRDTYLQRLGAGVEPKVLPYLKLIMDRLRDLPLKQPGEFGVTDPVDTSDACYGVLPSRLVGPLGLELIWSYWMEEGMLVQAHNAVTNRFQNQRAVRNGHDPLARMEIDPLRRLNNVLWGWIQNRPFLLSVRRRAFEYDHHYGMTLLGTAVGDVKGVDSRSQFISAFHNLLHLCTIFYQQDDDLTMQADGFPLLNALRETQLVVTAGAHNQYGDLPWTARVEMLMQMWMFARPEMREFLGGRVMVPYKEPWMDRVDAVKSMMGWTDVNVTHFRDLGTFGEQIVLSIRYGSWATEIEPEAAVNWARYWRPEIQGYVHAYRAAAGADLRSTVDTTMPGRLLQQRLAERLGSAQQPQRSIGRGAHVAEVAGRSVHEHT</sequence>
<dbReference type="RefSeq" id="WP_233733076.1">
    <property type="nucleotide sequence ID" value="NZ_JAJVCN010000004.1"/>
</dbReference>
<keyword evidence="3" id="KW-1185">Reference proteome</keyword>
<name>A0ABS8ZT25_9PSEU</name>
<gene>
    <name evidence="2" type="ORF">LWC34_49725</name>
</gene>
<organism evidence="2 3">
    <name type="scientific">Kibdelosporangium philippinense</name>
    <dbReference type="NCBI Taxonomy" id="211113"/>
    <lineage>
        <taxon>Bacteria</taxon>
        <taxon>Bacillati</taxon>
        <taxon>Actinomycetota</taxon>
        <taxon>Actinomycetes</taxon>
        <taxon>Pseudonocardiales</taxon>
        <taxon>Pseudonocardiaceae</taxon>
        <taxon>Kibdelosporangium</taxon>
    </lineage>
</organism>
<comment type="caution">
    <text evidence="2">The sequence shown here is derived from an EMBL/GenBank/DDBJ whole genome shotgun (WGS) entry which is preliminary data.</text>
</comment>
<dbReference type="Proteomes" id="UP001521150">
    <property type="component" value="Unassembled WGS sequence"/>
</dbReference>